<sequence>MKSKELNIQIPIRELGELRFLQHTLLENLYLLSQLEDDNQTDRKVKDNMYWISKILLAITKIDQQQGFNDLGLIK</sequence>
<comment type="caution">
    <text evidence="1">The sequence shown here is derived from an EMBL/GenBank/DDBJ whole genome shotgun (WGS) entry which is preliminary data.</text>
</comment>
<dbReference type="AlphaFoldDB" id="A0A918N579"/>
<reference evidence="1 2" key="1">
    <citation type="journal article" date="2014" name="Int. J. Syst. Evol. Microbiol.">
        <title>Complete genome sequence of Corynebacterium casei LMG S-19264T (=DSM 44701T), isolated from a smear-ripened cheese.</title>
        <authorList>
            <consortium name="US DOE Joint Genome Institute (JGI-PGF)"/>
            <person name="Walter F."/>
            <person name="Albersmeier A."/>
            <person name="Kalinowski J."/>
            <person name="Ruckert C."/>
        </authorList>
    </citation>
    <scope>NUCLEOTIDE SEQUENCE [LARGE SCALE GENOMIC DNA]</scope>
    <source>
        <strain evidence="1 2">KCTC 12285</strain>
    </source>
</reference>
<evidence type="ECO:0000313" key="1">
    <source>
        <dbReference type="EMBL" id="GGX27340.1"/>
    </source>
</evidence>
<accession>A0A918N579</accession>
<keyword evidence="2" id="KW-1185">Reference proteome</keyword>
<dbReference type="RefSeq" id="WP_027412767.1">
    <property type="nucleotide sequence ID" value="NZ_BMWS01000023.1"/>
</dbReference>
<organism evidence="1 2">
    <name type="scientific">Aquimarina muelleri</name>
    <dbReference type="NCBI Taxonomy" id="279356"/>
    <lineage>
        <taxon>Bacteria</taxon>
        <taxon>Pseudomonadati</taxon>
        <taxon>Bacteroidota</taxon>
        <taxon>Flavobacteriia</taxon>
        <taxon>Flavobacteriales</taxon>
        <taxon>Flavobacteriaceae</taxon>
        <taxon>Aquimarina</taxon>
    </lineage>
</organism>
<protein>
    <submittedName>
        <fullName evidence="1">Uncharacterized protein</fullName>
    </submittedName>
</protein>
<dbReference type="Proteomes" id="UP000601108">
    <property type="component" value="Unassembled WGS sequence"/>
</dbReference>
<name>A0A918N579_9FLAO</name>
<gene>
    <name evidence="1" type="ORF">GCM10007384_30890</name>
</gene>
<dbReference type="EMBL" id="BMWS01000023">
    <property type="protein sequence ID" value="GGX27340.1"/>
    <property type="molecule type" value="Genomic_DNA"/>
</dbReference>
<proteinExistence type="predicted"/>
<evidence type="ECO:0000313" key="2">
    <source>
        <dbReference type="Proteomes" id="UP000601108"/>
    </source>
</evidence>